<keyword evidence="1" id="KW-0732">Signal</keyword>
<protein>
    <submittedName>
        <fullName evidence="2">Uncharacterized protein</fullName>
    </submittedName>
</protein>
<feature type="chain" id="PRO_5014120890" evidence="1">
    <location>
        <begin position="28"/>
        <end position="131"/>
    </location>
</feature>
<name>A0A2I0ISU9_PUNGR</name>
<dbReference type="AlphaFoldDB" id="A0A2I0ISU9"/>
<evidence type="ECO:0000313" key="2">
    <source>
        <dbReference type="EMBL" id="PKI47081.1"/>
    </source>
</evidence>
<comment type="caution">
    <text evidence="2">The sequence shown here is derived from an EMBL/GenBank/DDBJ whole genome shotgun (WGS) entry which is preliminary data.</text>
</comment>
<evidence type="ECO:0000313" key="3">
    <source>
        <dbReference type="Proteomes" id="UP000233551"/>
    </source>
</evidence>
<dbReference type="EMBL" id="PGOL01002555">
    <property type="protein sequence ID" value="PKI47081.1"/>
    <property type="molecule type" value="Genomic_DNA"/>
</dbReference>
<feature type="signal peptide" evidence="1">
    <location>
        <begin position="1"/>
        <end position="27"/>
    </location>
</feature>
<evidence type="ECO:0000256" key="1">
    <source>
        <dbReference type="SAM" id="SignalP"/>
    </source>
</evidence>
<keyword evidence="3" id="KW-1185">Reference proteome</keyword>
<proteinExistence type="predicted"/>
<organism evidence="2 3">
    <name type="scientific">Punica granatum</name>
    <name type="common">Pomegranate</name>
    <dbReference type="NCBI Taxonomy" id="22663"/>
    <lineage>
        <taxon>Eukaryota</taxon>
        <taxon>Viridiplantae</taxon>
        <taxon>Streptophyta</taxon>
        <taxon>Embryophyta</taxon>
        <taxon>Tracheophyta</taxon>
        <taxon>Spermatophyta</taxon>
        <taxon>Magnoliopsida</taxon>
        <taxon>eudicotyledons</taxon>
        <taxon>Gunneridae</taxon>
        <taxon>Pentapetalae</taxon>
        <taxon>rosids</taxon>
        <taxon>malvids</taxon>
        <taxon>Myrtales</taxon>
        <taxon>Lythraceae</taxon>
        <taxon>Punica</taxon>
    </lineage>
</organism>
<reference evidence="2 3" key="1">
    <citation type="submission" date="2017-11" db="EMBL/GenBank/DDBJ databases">
        <title>De-novo sequencing of pomegranate (Punica granatum L.) genome.</title>
        <authorList>
            <person name="Akparov Z."/>
            <person name="Amiraslanov A."/>
            <person name="Hajiyeva S."/>
            <person name="Abbasov M."/>
            <person name="Kaur K."/>
            <person name="Hamwieh A."/>
            <person name="Solovyev V."/>
            <person name="Salamov A."/>
            <person name="Braich B."/>
            <person name="Kosarev P."/>
            <person name="Mahmoud A."/>
            <person name="Hajiyev E."/>
            <person name="Babayeva S."/>
            <person name="Izzatullayeva V."/>
            <person name="Mammadov A."/>
            <person name="Mammadov A."/>
            <person name="Sharifova S."/>
            <person name="Ojaghi J."/>
            <person name="Eynullazada K."/>
            <person name="Bayramov B."/>
            <person name="Abdulazimova A."/>
            <person name="Shahmuradov I."/>
        </authorList>
    </citation>
    <scope>NUCLEOTIDE SEQUENCE [LARGE SCALE GENOMIC DNA]</scope>
    <source>
        <strain evidence="3">cv. AG2017</strain>
        <tissue evidence="2">Leaf</tissue>
    </source>
</reference>
<accession>A0A2I0ISU9</accession>
<dbReference type="Proteomes" id="UP000233551">
    <property type="component" value="Unassembled WGS sequence"/>
</dbReference>
<sequence>MGPTLSAFVFFTIRTLILINSMSLDQSDRIKMIYRRYNSFTLSGSIPLVCGAHLSLGRGPLYNLAVIKPAAVRKENSGGPQRPLPKTLRPTPPHMYGPDSIGRGACFDLVPSLLWSNPPVLLTRVRLIVVP</sequence>
<gene>
    <name evidence="2" type="ORF">CRG98_032494</name>
</gene>